<feature type="transmembrane region" description="Helical" evidence="1">
    <location>
        <begin position="269"/>
        <end position="286"/>
    </location>
</feature>
<organism evidence="2 3">
    <name type="scientific">Peptostreptococcus canis</name>
    <dbReference type="NCBI Taxonomy" id="1159213"/>
    <lineage>
        <taxon>Bacteria</taxon>
        <taxon>Bacillati</taxon>
        <taxon>Bacillota</taxon>
        <taxon>Clostridia</taxon>
        <taxon>Peptostreptococcales</taxon>
        <taxon>Peptostreptococcaceae</taxon>
        <taxon>Peptostreptococcus</taxon>
    </lineage>
</organism>
<feature type="transmembrane region" description="Helical" evidence="1">
    <location>
        <begin position="83"/>
        <end position="102"/>
    </location>
</feature>
<evidence type="ECO:0000313" key="2">
    <source>
        <dbReference type="EMBL" id="MBC2575728.1"/>
    </source>
</evidence>
<proteinExistence type="predicted"/>
<dbReference type="PANTHER" id="PTHR37308">
    <property type="entry name" value="INTEGRAL MEMBRANE PROTEIN"/>
    <property type="match status" value="1"/>
</dbReference>
<feature type="transmembrane region" description="Helical" evidence="1">
    <location>
        <begin position="114"/>
        <end position="132"/>
    </location>
</feature>
<protein>
    <submittedName>
        <fullName evidence="2">DUF368 domain-containing protein</fullName>
    </submittedName>
</protein>
<accession>A0ABR6TJY5</accession>
<comment type="caution">
    <text evidence="2">The sequence shown here is derived from an EMBL/GenBank/DDBJ whole genome shotgun (WGS) entry which is preliminary data.</text>
</comment>
<keyword evidence="3" id="KW-1185">Reference proteome</keyword>
<name>A0ABR6TJY5_9FIRM</name>
<dbReference type="Pfam" id="PF04018">
    <property type="entry name" value="VCA0040-like"/>
    <property type="match status" value="1"/>
</dbReference>
<dbReference type="InterPro" id="IPR007163">
    <property type="entry name" value="VCA0040-like"/>
</dbReference>
<keyword evidence="1" id="KW-0472">Membrane</keyword>
<feature type="transmembrane region" description="Helical" evidence="1">
    <location>
        <begin position="233"/>
        <end position="249"/>
    </location>
</feature>
<dbReference type="Proteomes" id="UP000713904">
    <property type="component" value="Unassembled WGS sequence"/>
</dbReference>
<keyword evidence="1" id="KW-0812">Transmembrane</keyword>
<keyword evidence="1" id="KW-1133">Transmembrane helix</keyword>
<feature type="transmembrane region" description="Helical" evidence="1">
    <location>
        <begin position="198"/>
        <end position="221"/>
    </location>
</feature>
<sequence>MIMNLFNGFCMALADSVPGVSGGTIAFILGFYEQLLEAINCVTTRDKSKMKESVYFLVKLALGWIIGITLSVSFLSRMFEKNIYFMSSLFIGLTSSSVVYIIKNEYNKIEKKKTYLIYTFLGVVIVVAISFLRKKIGSQGVIDMSNLDFFEYAYLFFSGMTAISAMVLPGISGSTVLLIFGVYIPLINSIESLLLSRYSVLCGIIIFALGVLFGLVSSVQIIRRAFVKYRSKMIHFIVGLTIGSIYPIANGPTTLEKSSEALNLSNFDILGFSTGILLLLILGYISRRNKSIVRDKNGEVI</sequence>
<evidence type="ECO:0000256" key="1">
    <source>
        <dbReference type="SAM" id="Phobius"/>
    </source>
</evidence>
<gene>
    <name evidence="2" type="ORF">HLB29_03420</name>
</gene>
<dbReference type="PANTHER" id="PTHR37308:SF1">
    <property type="entry name" value="POLYPRENYL-PHOSPHATE TRANSPORTER"/>
    <property type="match status" value="1"/>
</dbReference>
<dbReference type="EMBL" id="JABGBW010000002">
    <property type="protein sequence ID" value="MBC2575728.1"/>
    <property type="molecule type" value="Genomic_DNA"/>
</dbReference>
<reference evidence="2 3" key="1">
    <citation type="submission" date="2020-05" db="EMBL/GenBank/DDBJ databases">
        <title>Draft genome of xy-202 and genomic insight in genome of the genus Peptostreptococcus.</title>
        <authorList>
            <person name="Zhang Z."/>
        </authorList>
    </citation>
    <scope>NUCLEOTIDE SEQUENCE [LARGE SCALE GENOMIC DNA]</scope>
    <source>
        <strain evidence="2 3">DSM 27025</strain>
    </source>
</reference>
<feature type="transmembrane region" description="Helical" evidence="1">
    <location>
        <begin position="54"/>
        <end position="76"/>
    </location>
</feature>
<feature type="transmembrane region" description="Helical" evidence="1">
    <location>
        <begin position="153"/>
        <end position="186"/>
    </location>
</feature>
<evidence type="ECO:0000313" key="3">
    <source>
        <dbReference type="Proteomes" id="UP000713904"/>
    </source>
</evidence>